<organism evidence="7 8">
    <name type="scientific">Eumeta variegata</name>
    <name type="common">Bagworm moth</name>
    <name type="synonym">Eumeta japonica</name>
    <dbReference type="NCBI Taxonomy" id="151549"/>
    <lineage>
        <taxon>Eukaryota</taxon>
        <taxon>Metazoa</taxon>
        <taxon>Ecdysozoa</taxon>
        <taxon>Arthropoda</taxon>
        <taxon>Hexapoda</taxon>
        <taxon>Insecta</taxon>
        <taxon>Pterygota</taxon>
        <taxon>Neoptera</taxon>
        <taxon>Endopterygota</taxon>
        <taxon>Lepidoptera</taxon>
        <taxon>Glossata</taxon>
        <taxon>Ditrysia</taxon>
        <taxon>Tineoidea</taxon>
        <taxon>Psychidae</taxon>
        <taxon>Oiketicinae</taxon>
        <taxon>Eumeta</taxon>
    </lineage>
</organism>
<evidence type="ECO:0000259" key="6">
    <source>
        <dbReference type="Pfam" id="PF03151"/>
    </source>
</evidence>
<dbReference type="Proteomes" id="UP000299102">
    <property type="component" value="Unassembled WGS sequence"/>
</dbReference>
<evidence type="ECO:0000256" key="2">
    <source>
        <dbReference type="ARBA" id="ARBA00022692"/>
    </source>
</evidence>
<reference evidence="7 8" key="1">
    <citation type="journal article" date="2019" name="Commun. Biol.">
        <title>The bagworm genome reveals a unique fibroin gene that provides high tensile strength.</title>
        <authorList>
            <person name="Kono N."/>
            <person name="Nakamura H."/>
            <person name="Ohtoshi R."/>
            <person name="Tomita M."/>
            <person name="Numata K."/>
            <person name="Arakawa K."/>
        </authorList>
    </citation>
    <scope>NUCLEOTIDE SEQUENCE [LARGE SCALE GENOMIC DNA]</scope>
</reference>
<dbReference type="PANTHER" id="PTHR11132">
    <property type="entry name" value="SOLUTE CARRIER FAMILY 35"/>
    <property type="match status" value="1"/>
</dbReference>
<evidence type="ECO:0000313" key="8">
    <source>
        <dbReference type="Proteomes" id="UP000299102"/>
    </source>
</evidence>
<protein>
    <submittedName>
        <fullName evidence="7">Solute carrier family 35 member E1 homolog</fullName>
    </submittedName>
</protein>
<feature type="transmembrane region" description="Helical" evidence="5">
    <location>
        <begin position="42"/>
        <end position="63"/>
    </location>
</feature>
<dbReference type="STRING" id="151549.A0A4C2A176"/>
<dbReference type="SUPFAM" id="SSF103481">
    <property type="entry name" value="Multidrug resistance efflux transporter EmrE"/>
    <property type="match status" value="1"/>
</dbReference>
<dbReference type="Pfam" id="PF03151">
    <property type="entry name" value="TPT"/>
    <property type="match status" value="1"/>
</dbReference>
<evidence type="ECO:0000256" key="3">
    <source>
        <dbReference type="ARBA" id="ARBA00022989"/>
    </source>
</evidence>
<evidence type="ECO:0000313" key="7">
    <source>
        <dbReference type="EMBL" id="GBP93748.1"/>
    </source>
</evidence>
<gene>
    <name evidence="7" type="ORF">EVAR_51317_1</name>
</gene>
<comment type="subcellular location">
    <subcellularLocation>
        <location evidence="1">Membrane</location>
        <topology evidence="1">Multi-pass membrane protein</topology>
    </subcellularLocation>
</comment>
<evidence type="ECO:0000256" key="1">
    <source>
        <dbReference type="ARBA" id="ARBA00004141"/>
    </source>
</evidence>
<keyword evidence="8" id="KW-1185">Reference proteome</keyword>
<accession>A0A4C2A176</accession>
<evidence type="ECO:0000256" key="5">
    <source>
        <dbReference type="SAM" id="Phobius"/>
    </source>
</evidence>
<feature type="transmembrane region" description="Helical" evidence="5">
    <location>
        <begin position="130"/>
        <end position="148"/>
    </location>
</feature>
<dbReference type="InterPro" id="IPR004853">
    <property type="entry name" value="Sugar_P_trans_dom"/>
</dbReference>
<keyword evidence="2 5" id="KW-0812">Transmembrane</keyword>
<dbReference type="GO" id="GO:0016020">
    <property type="term" value="C:membrane"/>
    <property type="evidence" value="ECO:0007669"/>
    <property type="project" value="UniProtKB-SubCell"/>
</dbReference>
<dbReference type="InterPro" id="IPR037185">
    <property type="entry name" value="EmrE-like"/>
</dbReference>
<feature type="transmembrane region" description="Helical" evidence="5">
    <location>
        <begin position="188"/>
        <end position="208"/>
    </location>
</feature>
<dbReference type="InterPro" id="IPR050186">
    <property type="entry name" value="TPT_transporter"/>
</dbReference>
<keyword evidence="4 5" id="KW-0472">Membrane</keyword>
<dbReference type="AlphaFoldDB" id="A0A4C2A176"/>
<feature type="transmembrane region" description="Helical" evidence="5">
    <location>
        <begin position="103"/>
        <end position="123"/>
    </location>
</feature>
<dbReference type="OrthoDB" id="6418713at2759"/>
<comment type="caution">
    <text evidence="7">The sequence shown here is derived from an EMBL/GenBank/DDBJ whole genome shotgun (WGS) entry which is preliminary data.</text>
</comment>
<name>A0A4C2A176_EUMVA</name>
<sequence>MTATNEWREHATIVALCVLWYAASSASNVVGKVVLSELPLPLTLSLVQLVSAAVLSAACLDAFRIPRPHLPRRYWRVLIPLAIAKLLTTAASQVSIWKVPVSYAHTVKATTPLWTAALSWALLGERPSSGVLLALALIVCGVCVASLTELQFDMLGMGAALTAAVLISLQHIYSKQVMREWSLHPLRLLERVSGGAALVLLAPVWAWMEGGAALEGVQTAGARIAALLAADGTLAYIQAVLAFSVLWRVSPLTYAVASAAKRVAVVAASVVVLRNPVSAANGAGMALAALGVLVYNRAKLRRPLTARPLLPV</sequence>
<feature type="transmembrane region" description="Helical" evidence="5">
    <location>
        <begin position="75"/>
        <end position="97"/>
    </location>
</feature>
<keyword evidence="3 5" id="KW-1133">Transmembrane helix</keyword>
<feature type="transmembrane region" description="Helical" evidence="5">
    <location>
        <begin position="279"/>
        <end position="298"/>
    </location>
</feature>
<feature type="domain" description="Sugar phosphate transporter" evidence="6">
    <location>
        <begin position="13"/>
        <end position="296"/>
    </location>
</feature>
<dbReference type="EMBL" id="BGZK01002413">
    <property type="protein sequence ID" value="GBP93748.1"/>
    <property type="molecule type" value="Genomic_DNA"/>
</dbReference>
<proteinExistence type="predicted"/>
<feature type="transmembrane region" description="Helical" evidence="5">
    <location>
        <begin position="220"/>
        <end position="247"/>
    </location>
</feature>
<evidence type="ECO:0000256" key="4">
    <source>
        <dbReference type="ARBA" id="ARBA00023136"/>
    </source>
</evidence>